<accession>A0A942ZYH2</accession>
<evidence type="ECO:0000313" key="3">
    <source>
        <dbReference type="Proteomes" id="UP000753219"/>
    </source>
</evidence>
<protein>
    <submittedName>
        <fullName evidence="2">Group II intron reverse transcriptase/maturase</fullName>
    </submittedName>
</protein>
<dbReference type="CDD" id="cd01651">
    <property type="entry name" value="RT_G2_intron"/>
    <property type="match status" value="1"/>
</dbReference>
<dbReference type="GO" id="GO:0003964">
    <property type="term" value="F:RNA-directed DNA polymerase activity"/>
    <property type="evidence" value="ECO:0007669"/>
    <property type="project" value="UniProtKB-KW"/>
</dbReference>
<proteinExistence type="predicted"/>
<dbReference type="AlphaFoldDB" id="A0A942ZYH2"/>
<dbReference type="Pfam" id="PF08388">
    <property type="entry name" value="GIIM"/>
    <property type="match status" value="1"/>
</dbReference>
<dbReference type="PANTHER" id="PTHR34047">
    <property type="entry name" value="NUCLEAR INTRON MATURASE 1, MITOCHONDRIAL-RELATED"/>
    <property type="match status" value="1"/>
</dbReference>
<dbReference type="Pfam" id="PF00078">
    <property type="entry name" value="RVT_1"/>
    <property type="match status" value="1"/>
</dbReference>
<evidence type="ECO:0000313" key="2">
    <source>
        <dbReference type="EMBL" id="MBS4883198.1"/>
    </source>
</evidence>
<dbReference type="RefSeq" id="WP_237929408.1">
    <property type="nucleotide sequence ID" value="NZ_CAJKGD010000004.1"/>
</dbReference>
<organism evidence="2 3">
    <name type="scientific">Amedibacillus dolichus</name>
    <dbReference type="NCBI Taxonomy" id="31971"/>
    <lineage>
        <taxon>Bacteria</taxon>
        <taxon>Bacillati</taxon>
        <taxon>Bacillota</taxon>
        <taxon>Erysipelotrichia</taxon>
        <taxon>Erysipelotrichales</taxon>
        <taxon>Erysipelotrichaceae</taxon>
        <taxon>Amedibacillus</taxon>
    </lineage>
</organism>
<dbReference type="InterPro" id="IPR043502">
    <property type="entry name" value="DNA/RNA_pol_sf"/>
</dbReference>
<dbReference type="Proteomes" id="UP000753219">
    <property type="component" value="Unassembled WGS sequence"/>
</dbReference>
<dbReference type="PANTHER" id="PTHR34047:SF8">
    <property type="entry name" value="PROTEIN YKFC"/>
    <property type="match status" value="1"/>
</dbReference>
<dbReference type="EMBL" id="JAGZMZ010000001">
    <property type="protein sequence ID" value="MBS4883198.1"/>
    <property type="molecule type" value="Genomic_DNA"/>
</dbReference>
<dbReference type="InterPro" id="IPR000477">
    <property type="entry name" value="RT_dom"/>
</dbReference>
<keyword evidence="2" id="KW-0808">Transferase</keyword>
<comment type="caution">
    <text evidence="2">The sequence shown here is derived from an EMBL/GenBank/DDBJ whole genome shotgun (WGS) entry which is preliminary data.</text>
</comment>
<gene>
    <name evidence="2" type="ORF">KHZ85_00290</name>
</gene>
<feature type="domain" description="Reverse transcriptase" evidence="1">
    <location>
        <begin position="1"/>
        <end position="190"/>
    </location>
</feature>
<evidence type="ECO:0000259" key="1">
    <source>
        <dbReference type="PROSITE" id="PS50878"/>
    </source>
</evidence>
<dbReference type="PROSITE" id="PS50878">
    <property type="entry name" value="RT_POL"/>
    <property type="match status" value="1"/>
</dbReference>
<dbReference type="SUPFAM" id="SSF56672">
    <property type="entry name" value="DNA/RNA polymerases"/>
    <property type="match status" value="1"/>
</dbReference>
<keyword evidence="2" id="KW-0695">RNA-directed DNA polymerase</keyword>
<keyword evidence="2" id="KW-0548">Nucleotidyltransferase</keyword>
<sequence>MSVLNTITQVLTLIHEPLFSESSFGFRPDRCCEMAIIRALEYMNNGFHWVVDIDLEKFFDTVSHDKLITLVMKNVKDGEIVSLIRKFLVSGIMIDGEYKESIIGTPQGGNLSPLLSNIMLNELDKELEARGLHFTRYADDCIILVGSSKAADRVMANVSKFIEKKLGLKVNMTKSKVSKPNDIKYLGFRFYQDSFDGKWKAKPHEISVEKLVAKLKFLTRRVWSIDMDSRLLKIKQLIIGWVNYFRIGNFKEQCKKIDANIRFRLRMCIWKQWKKIKKRFNSLMRLGVSRRLAWMCANSRKGYARCASSFLKTAITNKLLKKRGLVSLLDQYQLKHI</sequence>
<reference evidence="2" key="1">
    <citation type="submission" date="2021-02" db="EMBL/GenBank/DDBJ databases">
        <title>Infant gut strain persistence is associated with maternal origin, phylogeny, and functional potential including surface adhesion and iron acquisition.</title>
        <authorList>
            <person name="Lou Y.C."/>
        </authorList>
    </citation>
    <scope>NUCLEOTIDE SEQUENCE</scope>
    <source>
        <strain evidence="2">L3_108_103G1_dasL3_108_103G1_concoct_2</strain>
    </source>
</reference>
<name>A0A942ZYH2_9FIRM</name>
<dbReference type="InterPro" id="IPR013597">
    <property type="entry name" value="Mat_intron_G2"/>
</dbReference>
<dbReference type="InterPro" id="IPR051083">
    <property type="entry name" value="GrpII_Intron_Splice-Mob/Def"/>
</dbReference>